<evidence type="ECO:0000256" key="1">
    <source>
        <dbReference type="SAM" id="MobiDB-lite"/>
    </source>
</evidence>
<keyword evidence="3" id="KW-1185">Reference proteome</keyword>
<organism evidence="2 3">
    <name type="scientific">Dufourea novaeangliae</name>
    <name type="common">Sweat bee</name>
    <dbReference type="NCBI Taxonomy" id="178035"/>
    <lineage>
        <taxon>Eukaryota</taxon>
        <taxon>Metazoa</taxon>
        <taxon>Ecdysozoa</taxon>
        <taxon>Arthropoda</taxon>
        <taxon>Hexapoda</taxon>
        <taxon>Insecta</taxon>
        <taxon>Pterygota</taxon>
        <taxon>Neoptera</taxon>
        <taxon>Endopterygota</taxon>
        <taxon>Hymenoptera</taxon>
        <taxon>Apocrita</taxon>
        <taxon>Aculeata</taxon>
        <taxon>Apoidea</taxon>
        <taxon>Anthophila</taxon>
        <taxon>Halictidae</taxon>
        <taxon>Rophitinae</taxon>
        <taxon>Dufourea</taxon>
    </lineage>
</organism>
<accession>A0A154PA18</accession>
<name>A0A154PA18_DUFNO</name>
<dbReference type="EMBL" id="KQ434839">
    <property type="protein sequence ID" value="KZC08030.1"/>
    <property type="molecule type" value="Genomic_DNA"/>
</dbReference>
<sequence>MTRGEQRHHPRNEEGSVYVYVCAEGQENRCLADGGWVEEGFGRHGDKQPPGLTELVAGVGRKGWPRASVGQPIVSTALLEGTISMVPFLEKADGKVPFVISDPHAGRESTPMSMRPGTSSFSRGDKCRPTPLPPSRKPRSRVCYLLLQRDPLTGDVLPLGPGRTDKNSTKYQEHHKLNKGITVATPGQNSLRNGRQKPDIVQPGHSPFSNLEISFFSKAVSSTGLFRPANKATSPSDNTPHLEDARPKGSTGQQSRSYRAVKRVEWIFRSFTTFSVFVRSRAWRILSLSLA</sequence>
<reference evidence="2 3" key="1">
    <citation type="submission" date="2015-07" db="EMBL/GenBank/DDBJ databases">
        <title>The genome of Dufourea novaeangliae.</title>
        <authorList>
            <person name="Pan H."/>
            <person name="Kapheim K."/>
        </authorList>
    </citation>
    <scope>NUCLEOTIDE SEQUENCE [LARGE SCALE GENOMIC DNA]</scope>
    <source>
        <strain evidence="2">0120121106</strain>
        <tissue evidence="2">Whole body</tissue>
    </source>
</reference>
<feature type="compositionally biased region" description="Basic and acidic residues" evidence="1">
    <location>
        <begin position="163"/>
        <end position="174"/>
    </location>
</feature>
<evidence type="ECO:0000313" key="2">
    <source>
        <dbReference type="EMBL" id="KZC08030.1"/>
    </source>
</evidence>
<feature type="region of interest" description="Disordered" evidence="1">
    <location>
        <begin position="227"/>
        <end position="256"/>
    </location>
</feature>
<dbReference type="Proteomes" id="UP000076502">
    <property type="component" value="Unassembled WGS sequence"/>
</dbReference>
<feature type="region of interest" description="Disordered" evidence="1">
    <location>
        <begin position="155"/>
        <end position="174"/>
    </location>
</feature>
<protein>
    <submittedName>
        <fullName evidence="2">Uncharacterized protein</fullName>
    </submittedName>
</protein>
<feature type="region of interest" description="Disordered" evidence="1">
    <location>
        <begin position="103"/>
        <end position="138"/>
    </location>
</feature>
<evidence type="ECO:0000313" key="3">
    <source>
        <dbReference type="Proteomes" id="UP000076502"/>
    </source>
</evidence>
<feature type="compositionally biased region" description="Polar residues" evidence="1">
    <location>
        <begin position="110"/>
        <end position="122"/>
    </location>
</feature>
<feature type="region of interest" description="Disordered" evidence="1">
    <location>
        <begin position="183"/>
        <end position="202"/>
    </location>
</feature>
<dbReference type="AlphaFoldDB" id="A0A154PA18"/>
<gene>
    <name evidence="2" type="ORF">WN55_09093</name>
</gene>
<proteinExistence type="predicted"/>